<name>A0A9X4XAB4_LACJH</name>
<protein>
    <submittedName>
        <fullName evidence="1">Uncharacterized protein</fullName>
    </submittedName>
</protein>
<gene>
    <name evidence="1" type="ORF">GJU95_10110</name>
</gene>
<proteinExistence type="predicted"/>
<dbReference type="RefSeq" id="WP_153939507.1">
    <property type="nucleotide sequence ID" value="NZ_CABIWE010000008.1"/>
</dbReference>
<accession>A0A9X4XAB4</accession>
<reference evidence="1 2" key="1">
    <citation type="submission" date="2019-11" db="EMBL/GenBank/DDBJ databases">
        <title>Gastrointestinal microbiota of Peromyscus leucopus.</title>
        <authorList>
            <person name="Milovic A."/>
            <person name="Bassam K."/>
            <person name="Barbour A.G."/>
        </authorList>
    </citation>
    <scope>NUCLEOTIDE SEQUENCE [LARGE SCALE GENOMIC DNA]</scope>
    <source>
        <strain evidence="1 2">LL8</strain>
        <plasmid evidence="1">unnamed</plasmid>
    </source>
</reference>
<keyword evidence="1" id="KW-0614">Plasmid</keyword>
<dbReference type="EMBL" id="WKKC01000041">
    <property type="protein sequence ID" value="MTE04109.1"/>
    <property type="molecule type" value="Genomic_DNA"/>
</dbReference>
<organism evidence="1 2">
    <name type="scientific">Lactobacillus johnsonii</name>
    <dbReference type="NCBI Taxonomy" id="33959"/>
    <lineage>
        <taxon>Bacteria</taxon>
        <taxon>Bacillati</taxon>
        <taxon>Bacillota</taxon>
        <taxon>Bacilli</taxon>
        <taxon>Lactobacillales</taxon>
        <taxon>Lactobacillaceae</taxon>
        <taxon>Lactobacillus</taxon>
    </lineage>
</organism>
<evidence type="ECO:0000313" key="2">
    <source>
        <dbReference type="Proteomes" id="UP000488295"/>
    </source>
</evidence>
<evidence type="ECO:0000313" key="1">
    <source>
        <dbReference type="EMBL" id="MTE04109.1"/>
    </source>
</evidence>
<geneLocation type="plasmid" evidence="1">
    <name>unnamed</name>
</geneLocation>
<sequence length="53" mass="6230">MTEFNEYQFGLELVKLIDDYSDREKTEYNQGYLDALQRVSAAFSGNHYEEGDE</sequence>
<dbReference type="Proteomes" id="UP000488295">
    <property type="component" value="Unassembled WGS sequence"/>
</dbReference>
<dbReference type="AlphaFoldDB" id="A0A9X4XAB4"/>
<comment type="caution">
    <text evidence="1">The sequence shown here is derived from an EMBL/GenBank/DDBJ whole genome shotgun (WGS) entry which is preliminary data.</text>
</comment>